<dbReference type="SMART" id="SM00671">
    <property type="entry name" value="SEL1"/>
    <property type="match status" value="2"/>
</dbReference>
<dbReference type="PANTHER" id="PTHR13891:SF1">
    <property type="entry name" value="CYTOCHROME C OXIDASE ASSEMBLY FACTOR 7"/>
    <property type="match status" value="1"/>
</dbReference>
<dbReference type="PANTHER" id="PTHR13891">
    <property type="entry name" value="CYTOCHROME C OXIDASE ASSEMBLY FACTOR 7"/>
    <property type="match status" value="1"/>
</dbReference>
<gene>
    <name evidence="4" type="ORF">POL58_08325</name>
</gene>
<evidence type="ECO:0000313" key="4">
    <source>
        <dbReference type="EMBL" id="MDC0667739.1"/>
    </source>
</evidence>
<proteinExistence type="inferred from homology"/>
<evidence type="ECO:0000256" key="2">
    <source>
        <dbReference type="ARBA" id="ARBA00022737"/>
    </source>
</evidence>
<dbReference type="SUPFAM" id="SSF81901">
    <property type="entry name" value="HCP-like"/>
    <property type="match status" value="1"/>
</dbReference>
<dbReference type="NCBIfam" id="NF033768">
    <property type="entry name" value="myxo_SS_tail"/>
    <property type="match status" value="1"/>
</dbReference>
<dbReference type="InterPro" id="IPR006597">
    <property type="entry name" value="Sel1-like"/>
</dbReference>
<organism evidence="4 5">
    <name type="scientific">Nannocystis radixulma</name>
    <dbReference type="NCBI Taxonomy" id="2995305"/>
    <lineage>
        <taxon>Bacteria</taxon>
        <taxon>Pseudomonadati</taxon>
        <taxon>Myxococcota</taxon>
        <taxon>Polyangia</taxon>
        <taxon>Nannocystales</taxon>
        <taxon>Nannocystaceae</taxon>
        <taxon>Nannocystis</taxon>
    </lineage>
</organism>
<keyword evidence="3" id="KW-0732">Signal</keyword>
<comment type="similarity">
    <text evidence="1">Belongs to the hcp beta-lactamase family.</text>
</comment>
<evidence type="ECO:0000256" key="3">
    <source>
        <dbReference type="SAM" id="SignalP"/>
    </source>
</evidence>
<dbReference type="InterPro" id="IPR011990">
    <property type="entry name" value="TPR-like_helical_dom_sf"/>
</dbReference>
<dbReference type="EMBL" id="JAQNDN010000002">
    <property type="protein sequence ID" value="MDC0667739.1"/>
    <property type="molecule type" value="Genomic_DNA"/>
</dbReference>
<feature type="signal peptide" evidence="3">
    <location>
        <begin position="1"/>
        <end position="20"/>
    </location>
</feature>
<reference evidence="4 5" key="1">
    <citation type="submission" date="2022-11" db="EMBL/GenBank/DDBJ databases">
        <title>Minimal conservation of predation-associated metabolite biosynthetic gene clusters underscores biosynthetic potential of Myxococcota including descriptions for ten novel species: Archangium lansinium sp. nov., Myxococcus landrumus sp. nov., Nannocystis bai.</title>
        <authorList>
            <person name="Ahearne A."/>
            <person name="Stevens C."/>
            <person name="Dowd S."/>
        </authorList>
    </citation>
    <scope>NUCLEOTIDE SEQUENCE [LARGE SCALE GENOMIC DNA]</scope>
    <source>
        <strain evidence="4 5">NCELM</strain>
    </source>
</reference>
<dbReference type="RefSeq" id="WP_271996056.1">
    <property type="nucleotide sequence ID" value="NZ_JAQNDN010000002.1"/>
</dbReference>
<keyword evidence="2" id="KW-0677">Repeat</keyword>
<sequence>MSRSIVVALLLLLACRPATTEAPSGQKEQAGCERGDAEACFDHGLTFQFPPTGAPDLARALELYDRSCALGFAPGCTQAVGFLVHGAVPRDDERASEYAQRACALKDEDACSKPLDELGGAIPKETVRTVVRSNIEQVRDCYNAGLKRDPKLEGRVHVQFVIKPDGSVGELTLVDELADASEVVRCIAEVARGWKFPAPYGRIIVSYPFVLEPSDPG</sequence>
<evidence type="ECO:0000256" key="1">
    <source>
        <dbReference type="ARBA" id="ARBA00008486"/>
    </source>
</evidence>
<name>A0ABT5B2H5_9BACT</name>
<dbReference type="PROSITE" id="PS51257">
    <property type="entry name" value="PROKAR_LIPOPROTEIN"/>
    <property type="match status" value="1"/>
</dbReference>
<protein>
    <submittedName>
        <fullName evidence="4">AgmX/PglI C-terminal domain-containing protein</fullName>
    </submittedName>
</protein>
<comment type="caution">
    <text evidence="4">The sequence shown here is derived from an EMBL/GenBank/DDBJ whole genome shotgun (WGS) entry which is preliminary data.</text>
</comment>
<dbReference type="InterPro" id="IPR040239">
    <property type="entry name" value="HcpB-like"/>
</dbReference>
<accession>A0ABT5B2H5</accession>
<evidence type="ECO:0000313" key="5">
    <source>
        <dbReference type="Proteomes" id="UP001217838"/>
    </source>
</evidence>
<dbReference type="InterPro" id="IPR049806">
    <property type="entry name" value="MasK-like_C"/>
</dbReference>
<keyword evidence="5" id="KW-1185">Reference proteome</keyword>
<feature type="chain" id="PRO_5046782552" evidence="3">
    <location>
        <begin position="21"/>
        <end position="217"/>
    </location>
</feature>
<dbReference type="Proteomes" id="UP001217838">
    <property type="component" value="Unassembled WGS sequence"/>
</dbReference>
<dbReference type="Gene3D" id="1.25.40.10">
    <property type="entry name" value="Tetratricopeptide repeat domain"/>
    <property type="match status" value="1"/>
</dbReference>